<protein>
    <submittedName>
        <fullName evidence="2">Uncharacterized protein</fullName>
    </submittedName>
</protein>
<evidence type="ECO:0000256" key="1">
    <source>
        <dbReference type="SAM" id="MobiDB-lite"/>
    </source>
</evidence>
<accession>A0AAD7WJU4</accession>
<dbReference type="Proteomes" id="UP001221898">
    <property type="component" value="Unassembled WGS sequence"/>
</dbReference>
<reference evidence="2" key="1">
    <citation type="journal article" date="2023" name="Science">
        <title>Genome structures resolve the early diversification of teleost fishes.</title>
        <authorList>
            <person name="Parey E."/>
            <person name="Louis A."/>
            <person name="Montfort J."/>
            <person name="Bouchez O."/>
            <person name="Roques C."/>
            <person name="Iampietro C."/>
            <person name="Lluch J."/>
            <person name="Castinel A."/>
            <person name="Donnadieu C."/>
            <person name="Desvignes T."/>
            <person name="Floi Bucao C."/>
            <person name="Jouanno E."/>
            <person name="Wen M."/>
            <person name="Mejri S."/>
            <person name="Dirks R."/>
            <person name="Jansen H."/>
            <person name="Henkel C."/>
            <person name="Chen W.J."/>
            <person name="Zahm M."/>
            <person name="Cabau C."/>
            <person name="Klopp C."/>
            <person name="Thompson A.W."/>
            <person name="Robinson-Rechavi M."/>
            <person name="Braasch I."/>
            <person name="Lecointre G."/>
            <person name="Bobe J."/>
            <person name="Postlethwait J.H."/>
            <person name="Berthelot C."/>
            <person name="Roest Crollius H."/>
            <person name="Guiguen Y."/>
        </authorList>
    </citation>
    <scope>NUCLEOTIDE SEQUENCE</scope>
    <source>
        <strain evidence="2">NC1722</strain>
    </source>
</reference>
<dbReference type="EMBL" id="JAINUG010000089">
    <property type="protein sequence ID" value="KAJ8398639.1"/>
    <property type="molecule type" value="Genomic_DNA"/>
</dbReference>
<organism evidence="2 3">
    <name type="scientific">Aldrovandia affinis</name>
    <dbReference type="NCBI Taxonomy" id="143900"/>
    <lineage>
        <taxon>Eukaryota</taxon>
        <taxon>Metazoa</taxon>
        <taxon>Chordata</taxon>
        <taxon>Craniata</taxon>
        <taxon>Vertebrata</taxon>
        <taxon>Euteleostomi</taxon>
        <taxon>Actinopterygii</taxon>
        <taxon>Neopterygii</taxon>
        <taxon>Teleostei</taxon>
        <taxon>Notacanthiformes</taxon>
        <taxon>Halosauridae</taxon>
        <taxon>Aldrovandia</taxon>
    </lineage>
</organism>
<dbReference type="AlphaFoldDB" id="A0AAD7WJU4"/>
<evidence type="ECO:0000313" key="2">
    <source>
        <dbReference type="EMBL" id="KAJ8398639.1"/>
    </source>
</evidence>
<sequence length="121" mass="13088">MDGVSARNWNGRSPLPWWLGVSAPHIDLCFLTAAGHLEAEPQAGRITNTGSISYPPPPPPALSLLPLLDQCSAVLQQRSESSLSPTTPCSRAWRGARDPAGAVQFRNNPGPPGRSQRRRRE</sequence>
<feature type="compositionally biased region" description="Polar residues" evidence="1">
    <location>
        <begin position="76"/>
        <end position="89"/>
    </location>
</feature>
<gene>
    <name evidence="2" type="ORF">AAFF_G00421670</name>
</gene>
<evidence type="ECO:0000313" key="3">
    <source>
        <dbReference type="Proteomes" id="UP001221898"/>
    </source>
</evidence>
<name>A0AAD7WJU4_9TELE</name>
<proteinExistence type="predicted"/>
<keyword evidence="3" id="KW-1185">Reference proteome</keyword>
<feature type="region of interest" description="Disordered" evidence="1">
    <location>
        <begin position="76"/>
        <end position="121"/>
    </location>
</feature>
<comment type="caution">
    <text evidence="2">The sequence shown here is derived from an EMBL/GenBank/DDBJ whole genome shotgun (WGS) entry which is preliminary data.</text>
</comment>